<keyword evidence="10 13" id="KW-0143">Chaperone</keyword>
<protein>
    <recommendedName>
        <fullName evidence="3 13">Membrane protein insertase YidC</fullName>
    </recommendedName>
    <alternativeName>
        <fullName evidence="12 13">Foldase YidC</fullName>
    </alternativeName>
    <alternativeName>
        <fullName evidence="13">Membrane protein YidC</fullName>
    </alternativeName>
    <alternativeName>
        <fullName evidence="11 13">membrane integrase YidC</fullName>
    </alternativeName>
</protein>
<feature type="coiled-coil region" evidence="14">
    <location>
        <begin position="626"/>
        <end position="653"/>
    </location>
</feature>
<evidence type="ECO:0000256" key="8">
    <source>
        <dbReference type="ARBA" id="ARBA00022989"/>
    </source>
</evidence>
<evidence type="ECO:0000313" key="18">
    <source>
        <dbReference type="Proteomes" id="UP001055105"/>
    </source>
</evidence>
<dbReference type="InterPro" id="IPR019998">
    <property type="entry name" value="Membr_insert_YidC"/>
</dbReference>
<dbReference type="CDD" id="cd19961">
    <property type="entry name" value="EcYidC-like_peri"/>
    <property type="match status" value="1"/>
</dbReference>
<keyword evidence="6 13" id="KW-0812">Transmembrane</keyword>
<evidence type="ECO:0000256" key="7">
    <source>
        <dbReference type="ARBA" id="ARBA00022927"/>
    </source>
</evidence>
<evidence type="ECO:0000259" key="16">
    <source>
        <dbReference type="Pfam" id="PF14849"/>
    </source>
</evidence>
<dbReference type="AlphaFoldDB" id="A0AA37KMT2"/>
<feature type="transmembrane region" description="Helical" evidence="13">
    <location>
        <begin position="6"/>
        <end position="24"/>
    </location>
</feature>
<keyword evidence="14" id="KW-0175">Coiled coil</keyword>
<gene>
    <name evidence="13 17" type="primary">yidC</name>
    <name evidence="17" type="ORF">CE91St16_17480</name>
</gene>
<feature type="transmembrane region" description="Helical" evidence="13">
    <location>
        <begin position="566"/>
        <end position="586"/>
    </location>
</feature>
<keyword evidence="8 13" id="KW-1133">Transmembrane helix</keyword>
<evidence type="ECO:0000256" key="2">
    <source>
        <dbReference type="ARBA" id="ARBA00010527"/>
    </source>
</evidence>
<keyword evidence="7 13" id="KW-0653">Protein transport</keyword>
<dbReference type="EMBL" id="BQOL01000001">
    <property type="protein sequence ID" value="GKI18840.1"/>
    <property type="molecule type" value="Genomic_DNA"/>
</dbReference>
<sequence length="656" mass="74044">MDKKTILGIVVVAVLFLGFAYVNTKQQEKYQQEMAAWQAYQDSVAAASRPAVPAADSAAGGAAESAVAASGETAAPEAEADLAQTVRQRRIAAMGEYLTAAQEAEPEEFTVENEVMTVRFSTRGGQITGVTLKDYTKYAPRGQRDQLIELMDPASARFDMSFYVKNGLNNVKVNTMDYVFRAEPVETAGDARRVTMRLAVAENAWLEYEYLIYNKQAPERDYLVDFNVRLVNMAPQMANQTSIGIDWSNVSYQNEKGFQNENMYTTLAYRFPGESSIEELGMSDGAKSKSVSTAVNWVAFKQQFFSSVFIAPQNVSSANMAFDTAAPGSELLKSFSVQMAVPYSAQVEGYDFAFYFGPNKYAILKKVTDNNGADLHMERLIPLGWGIFGWVNRWCVIPVFDFLRNYIGSFGIIILILVILVKLVISPLTYKSYVSMAKMRLIKPQVDELNKKYPKKEDAMKKQQATMELYKKAGINPMGGCIPMLIQLPILIAMFRFFPASIELREQPFLWADDLSSYDSIVNLPFSIPFYGDHVSLFALLMAVSLFGYSYFNYQQTASSQPQMAGMKFMMVYMMPIMMLLWFNSYSSGLCYYYLLSNLFTIGQTLVIRRIVDDEKIHAVMQANAARKSKGKKSKFQQRYEELMRQQEAQQRAKRK</sequence>
<dbReference type="Proteomes" id="UP001055105">
    <property type="component" value="Unassembled WGS sequence"/>
</dbReference>
<dbReference type="GO" id="GO:0005886">
    <property type="term" value="C:plasma membrane"/>
    <property type="evidence" value="ECO:0007669"/>
    <property type="project" value="UniProtKB-SubCell"/>
</dbReference>
<dbReference type="InterPro" id="IPR028055">
    <property type="entry name" value="YidC/Oxa/ALB_C"/>
</dbReference>
<name>A0AA37KMT2_9BACT</name>
<comment type="similarity">
    <text evidence="2 13">Belongs to the OXA1/ALB3/YidC family. Type 1 subfamily.</text>
</comment>
<evidence type="ECO:0000256" key="6">
    <source>
        <dbReference type="ARBA" id="ARBA00022692"/>
    </source>
</evidence>
<evidence type="ECO:0000256" key="14">
    <source>
        <dbReference type="SAM" id="Coils"/>
    </source>
</evidence>
<evidence type="ECO:0000256" key="10">
    <source>
        <dbReference type="ARBA" id="ARBA00023186"/>
    </source>
</evidence>
<feature type="transmembrane region" description="Helical" evidence="13">
    <location>
        <begin position="592"/>
        <end position="612"/>
    </location>
</feature>
<accession>A0AA37KMT2</accession>
<dbReference type="GO" id="GO:0015031">
    <property type="term" value="P:protein transport"/>
    <property type="evidence" value="ECO:0007669"/>
    <property type="project" value="UniProtKB-KW"/>
</dbReference>
<dbReference type="NCBIfam" id="TIGR03592">
    <property type="entry name" value="yidC_oxa1_cterm"/>
    <property type="match status" value="1"/>
</dbReference>
<keyword evidence="5 13" id="KW-1003">Cell membrane</keyword>
<comment type="caution">
    <text evidence="17">The sequence shown here is derived from an EMBL/GenBank/DDBJ whole genome shotgun (WGS) entry which is preliminary data.</text>
</comment>
<comment type="subcellular location">
    <subcellularLocation>
        <location evidence="1">Cell inner membrane</location>
        <topology evidence="1">Multi-pass membrane protein</topology>
    </subcellularLocation>
    <subcellularLocation>
        <location evidence="13">Cell membrane</location>
        <topology evidence="13">Multi-pass membrane protein</topology>
    </subcellularLocation>
</comment>
<evidence type="ECO:0000259" key="15">
    <source>
        <dbReference type="Pfam" id="PF02096"/>
    </source>
</evidence>
<dbReference type="PRINTS" id="PR00701">
    <property type="entry name" value="60KDINNERMP"/>
</dbReference>
<feature type="transmembrane region" description="Helical" evidence="13">
    <location>
        <begin position="477"/>
        <end position="498"/>
    </location>
</feature>
<evidence type="ECO:0000256" key="4">
    <source>
        <dbReference type="ARBA" id="ARBA00022448"/>
    </source>
</evidence>
<dbReference type="RefSeq" id="WP_195291566.1">
    <property type="nucleotide sequence ID" value="NZ_AP025581.1"/>
</dbReference>
<dbReference type="Pfam" id="PF14849">
    <property type="entry name" value="YidC_periplas"/>
    <property type="match status" value="1"/>
</dbReference>
<feature type="transmembrane region" description="Helical" evidence="13">
    <location>
        <begin position="406"/>
        <end position="430"/>
    </location>
</feature>
<feature type="domain" description="Membrane insertase YidC N-terminal" evidence="16">
    <location>
        <begin position="109"/>
        <end position="386"/>
    </location>
</feature>
<dbReference type="HAMAP" id="MF_01810">
    <property type="entry name" value="YidC_type1"/>
    <property type="match status" value="1"/>
</dbReference>
<dbReference type="GO" id="GO:0051205">
    <property type="term" value="P:protein insertion into membrane"/>
    <property type="evidence" value="ECO:0007669"/>
    <property type="project" value="TreeGrafter"/>
</dbReference>
<keyword evidence="4 13" id="KW-0813">Transport</keyword>
<evidence type="ECO:0000256" key="1">
    <source>
        <dbReference type="ARBA" id="ARBA00004429"/>
    </source>
</evidence>
<dbReference type="CDD" id="cd20070">
    <property type="entry name" value="5TM_YidC_Alb3"/>
    <property type="match status" value="1"/>
</dbReference>
<feature type="domain" description="Membrane insertase YidC/Oxa/ALB C-terminal" evidence="15">
    <location>
        <begin position="410"/>
        <end position="610"/>
    </location>
</feature>
<dbReference type="InterPro" id="IPR028053">
    <property type="entry name" value="Membr_insert_YidC_N"/>
</dbReference>
<reference evidence="17" key="1">
    <citation type="submission" date="2022-01" db="EMBL/GenBank/DDBJ databases">
        <title>Novel bile acid biosynthetic pathways are enriched in the microbiome of centenarians.</title>
        <authorList>
            <person name="Sato Y."/>
            <person name="Atarashi K."/>
            <person name="Plichta R.D."/>
            <person name="Arai Y."/>
            <person name="Sasajima S."/>
            <person name="Kearney M.S."/>
            <person name="Suda W."/>
            <person name="Takeshita K."/>
            <person name="Sasaki T."/>
            <person name="Okamoto S."/>
            <person name="Skelly N.A."/>
            <person name="Okamura Y."/>
            <person name="Vlamakis H."/>
            <person name="Li Y."/>
            <person name="Tanoue T."/>
            <person name="Takei H."/>
            <person name="Nittono H."/>
            <person name="Narushima S."/>
            <person name="Irie J."/>
            <person name="Itoh H."/>
            <person name="Moriya K."/>
            <person name="Sugiura Y."/>
            <person name="Suematsu M."/>
            <person name="Moritoki N."/>
            <person name="Shibata S."/>
            <person name="Littman R.D."/>
            <person name="Fischbach A.M."/>
            <person name="Uwamino Y."/>
            <person name="Inoue T."/>
            <person name="Honda A."/>
            <person name="Hattori M."/>
            <person name="Murai T."/>
            <person name="Xavier J.R."/>
            <person name="Hirose N."/>
            <person name="Honda K."/>
        </authorList>
    </citation>
    <scope>NUCLEOTIDE SEQUENCE</scope>
    <source>
        <strain evidence="17">CE91-St16</strain>
    </source>
</reference>
<dbReference type="PANTHER" id="PTHR12428:SF65">
    <property type="entry name" value="CYTOCHROME C OXIDASE ASSEMBLY PROTEIN COX18, MITOCHONDRIAL"/>
    <property type="match status" value="1"/>
</dbReference>
<comment type="subunit">
    <text evidence="13">Interacts with the Sec translocase complex via SecD. Specifically interacts with transmembrane segments of nascent integral membrane proteins during membrane integration.</text>
</comment>
<evidence type="ECO:0000256" key="11">
    <source>
        <dbReference type="ARBA" id="ARBA00033245"/>
    </source>
</evidence>
<dbReference type="NCBIfam" id="NF002356">
    <property type="entry name" value="PRK01318.2-3"/>
    <property type="match status" value="1"/>
</dbReference>
<comment type="function">
    <text evidence="13">Required for the insertion and/or proper folding and/or complex formation of integral membrane proteins into the membrane. Involved in integration of membrane proteins that insert both dependently and independently of the Sec translocase complex, as well as at least some lipoproteins. Aids folding of multispanning membrane proteins.</text>
</comment>
<dbReference type="Gene3D" id="2.70.98.90">
    <property type="match status" value="1"/>
</dbReference>
<proteinExistence type="inferred from homology"/>
<feature type="transmembrane region" description="Helical" evidence="13">
    <location>
        <begin position="535"/>
        <end position="554"/>
    </location>
</feature>
<dbReference type="PANTHER" id="PTHR12428">
    <property type="entry name" value="OXA1"/>
    <property type="match status" value="1"/>
</dbReference>
<dbReference type="NCBIfam" id="TIGR03593">
    <property type="entry name" value="yidC_nterm"/>
    <property type="match status" value="1"/>
</dbReference>
<dbReference type="GO" id="GO:0032977">
    <property type="term" value="F:membrane insertase activity"/>
    <property type="evidence" value="ECO:0007669"/>
    <property type="project" value="InterPro"/>
</dbReference>
<evidence type="ECO:0000256" key="13">
    <source>
        <dbReference type="HAMAP-Rule" id="MF_01810"/>
    </source>
</evidence>
<dbReference type="InterPro" id="IPR001708">
    <property type="entry name" value="YidC/ALB3/OXA1/COX18"/>
</dbReference>
<evidence type="ECO:0000256" key="12">
    <source>
        <dbReference type="ARBA" id="ARBA00033342"/>
    </source>
</evidence>
<evidence type="ECO:0000256" key="5">
    <source>
        <dbReference type="ARBA" id="ARBA00022475"/>
    </source>
</evidence>
<dbReference type="InterPro" id="IPR038221">
    <property type="entry name" value="YidC_periplasmic_sf"/>
</dbReference>
<keyword evidence="9 13" id="KW-0472">Membrane</keyword>
<organism evidence="17 18">
    <name type="scientific">Alistipes finegoldii</name>
    <dbReference type="NCBI Taxonomy" id="214856"/>
    <lineage>
        <taxon>Bacteria</taxon>
        <taxon>Pseudomonadati</taxon>
        <taxon>Bacteroidota</taxon>
        <taxon>Bacteroidia</taxon>
        <taxon>Bacteroidales</taxon>
        <taxon>Rikenellaceae</taxon>
        <taxon>Alistipes</taxon>
    </lineage>
</organism>
<dbReference type="InterPro" id="IPR047196">
    <property type="entry name" value="YidC_ALB_C"/>
</dbReference>
<evidence type="ECO:0000256" key="3">
    <source>
        <dbReference type="ARBA" id="ARBA00015325"/>
    </source>
</evidence>
<evidence type="ECO:0000313" key="17">
    <source>
        <dbReference type="EMBL" id="GKI18840.1"/>
    </source>
</evidence>
<dbReference type="Pfam" id="PF02096">
    <property type="entry name" value="60KD_IMP"/>
    <property type="match status" value="1"/>
</dbReference>
<evidence type="ECO:0000256" key="9">
    <source>
        <dbReference type="ARBA" id="ARBA00023136"/>
    </source>
</evidence>